<accession>A0A916VDX4</accession>
<dbReference type="AlphaFoldDB" id="A0A916VDX4"/>
<dbReference type="InterPro" id="IPR046929">
    <property type="entry name" value="HTH_Tnp"/>
</dbReference>
<dbReference type="EMBL" id="BLYI01000059">
    <property type="protein sequence ID" value="GFO86151.1"/>
    <property type="molecule type" value="Genomic_DNA"/>
</dbReference>
<feature type="coiled-coil region" evidence="1">
    <location>
        <begin position="108"/>
        <end position="135"/>
    </location>
</feature>
<organism evidence="2 3">
    <name type="scientific">Anaerostipes butyraticus</name>
    <dbReference type="NCBI Taxonomy" id="645466"/>
    <lineage>
        <taxon>Bacteria</taxon>
        <taxon>Bacillati</taxon>
        <taxon>Bacillota</taxon>
        <taxon>Clostridia</taxon>
        <taxon>Lachnospirales</taxon>
        <taxon>Lachnospiraceae</taxon>
        <taxon>Anaerostipes</taxon>
    </lineage>
</organism>
<protein>
    <submittedName>
        <fullName evidence="2">Uncharacterized protein</fullName>
    </submittedName>
</protein>
<sequence length="145" mass="16824">MSKANPFTQEQLRILENNVYTHHVTKDRIVFTVAFKEFFVEQVSVPGMTTKKIMRAAGYDPDFFSTRALSSMRRRILEEAASPDGFKAPRGLSNEEKIAQFAAKDLAKQRTKTSIRELQDRVVRLEQQIEFLKKISRIRSSRKED</sequence>
<evidence type="ECO:0000313" key="3">
    <source>
        <dbReference type="Proteomes" id="UP000613208"/>
    </source>
</evidence>
<dbReference type="Proteomes" id="UP000613208">
    <property type="component" value="Unassembled WGS sequence"/>
</dbReference>
<dbReference type="RefSeq" id="WP_201311823.1">
    <property type="nucleotide sequence ID" value="NZ_BLYI01000059.1"/>
</dbReference>
<keyword evidence="3" id="KW-1185">Reference proteome</keyword>
<reference evidence="2" key="1">
    <citation type="submission" date="2020-06" db="EMBL/GenBank/DDBJ databases">
        <title>Characterization of fructooligosaccharide metabolism and fructooligosaccharide-degrading enzymes in human commensal butyrate producers.</title>
        <authorList>
            <person name="Tanno H."/>
            <person name="Fujii T."/>
            <person name="Hirano K."/>
            <person name="Maeno S."/>
            <person name="Tonozuka T."/>
            <person name="Sakamoto M."/>
            <person name="Ohkuma M."/>
            <person name="Tochio T."/>
            <person name="Endo A."/>
        </authorList>
    </citation>
    <scope>NUCLEOTIDE SEQUENCE</scope>
    <source>
        <strain evidence="2">JCM 17466</strain>
    </source>
</reference>
<comment type="caution">
    <text evidence="2">The sequence shown here is derived from an EMBL/GenBank/DDBJ whole genome shotgun (WGS) entry which is preliminary data.</text>
</comment>
<evidence type="ECO:0000313" key="2">
    <source>
        <dbReference type="EMBL" id="GFO86151.1"/>
    </source>
</evidence>
<proteinExistence type="predicted"/>
<name>A0A916VDX4_9FIRM</name>
<evidence type="ECO:0000256" key="1">
    <source>
        <dbReference type="SAM" id="Coils"/>
    </source>
</evidence>
<keyword evidence="1" id="KW-0175">Coiled coil</keyword>
<gene>
    <name evidence="2" type="ORF">ANBU17_24980</name>
</gene>
<dbReference type="Pfam" id="PF20310">
    <property type="entry name" value="HTH_Tnp_2"/>
    <property type="match status" value="1"/>
</dbReference>